<dbReference type="AlphaFoldDB" id="A0A8E2WKV7"/>
<gene>
    <name evidence="1" type="ORF">C8D77_1011527</name>
</gene>
<dbReference type="EMBL" id="QGGH01000001">
    <property type="protein sequence ID" value="PWJ94841.1"/>
    <property type="molecule type" value="Genomic_DNA"/>
</dbReference>
<name>A0A8E2WKV7_RHILI</name>
<sequence>MQIISHLTVTIQKLMSARSGFAATSQSTFLKAGTALRAEAPVIRPGAASNEDNTEYDLFGSFGQDAKADAPAASSASAAQASTTTADDPYMRAGQANYGELYAEYTRFISSMVEADRQHKDSTVARYFIPAGETRETVMAMEEHDYMWAVQDEMEAAADRIPQAQANKAISNQSLSYADASKMTSDALFSLQKALPVLNAALARTSPDAIEARRQSIGDNPKLQRLAQQLAKNDILSVKSNLRYVDRIVKGIESGFNKVDGDLLVKNDQGQYQLGDFSISFNGQAMLTSKDTFEAFTG</sequence>
<dbReference type="Proteomes" id="UP000245631">
    <property type="component" value="Unassembled WGS sequence"/>
</dbReference>
<proteinExistence type="predicted"/>
<evidence type="ECO:0000313" key="2">
    <source>
        <dbReference type="Proteomes" id="UP000245631"/>
    </source>
</evidence>
<reference evidence="1 2" key="1">
    <citation type="submission" date="2018-05" db="EMBL/GenBank/DDBJ databases">
        <title>Genomic Encyclopedia of Type Strains, Phase IV (KMG-IV): sequencing the most valuable type-strain genomes for metagenomic binning, comparative biology and taxonomic classification.</title>
        <authorList>
            <person name="Goeker M."/>
        </authorList>
    </citation>
    <scope>NUCLEOTIDE SEQUENCE [LARGE SCALE GENOMIC DNA]</scope>
    <source>
        <strain evidence="1 2">DSM 2626</strain>
    </source>
</reference>
<comment type="caution">
    <text evidence="1">The sequence shown here is derived from an EMBL/GenBank/DDBJ whole genome shotgun (WGS) entry which is preliminary data.</text>
</comment>
<accession>A0A8E2WKV7</accession>
<organism evidence="1 2">
    <name type="scientific">Rhizobium loti</name>
    <name type="common">Mesorhizobium loti</name>
    <dbReference type="NCBI Taxonomy" id="381"/>
    <lineage>
        <taxon>Bacteria</taxon>
        <taxon>Pseudomonadati</taxon>
        <taxon>Pseudomonadota</taxon>
        <taxon>Alphaproteobacteria</taxon>
        <taxon>Hyphomicrobiales</taxon>
        <taxon>Phyllobacteriaceae</taxon>
        <taxon>Mesorhizobium</taxon>
    </lineage>
</organism>
<evidence type="ECO:0000313" key="1">
    <source>
        <dbReference type="EMBL" id="PWJ94841.1"/>
    </source>
</evidence>
<protein>
    <submittedName>
        <fullName evidence="1">Uncharacterized protein</fullName>
    </submittedName>
</protein>